<dbReference type="InterPro" id="IPR036864">
    <property type="entry name" value="Zn2-C6_fun-type_DNA-bd_sf"/>
</dbReference>
<reference evidence="13" key="1">
    <citation type="journal article" date="2017" name="Genome Announc.">
        <title>Genome sequences of Cyberlindnera fabianii 65, Pichia kudriavzevii 129, and Saccharomyces cerevisiae 131 isolated from fermented masau fruits in Zimbabwe.</title>
        <authorList>
            <person name="van Rijswijck I.M.H."/>
            <person name="Derks M.F.L."/>
            <person name="Abee T."/>
            <person name="de Ridder D."/>
            <person name="Smid E.J."/>
        </authorList>
    </citation>
    <scope>NUCLEOTIDE SEQUENCE [LARGE SCALE GENOMIC DNA]</scope>
    <source>
        <strain evidence="13">129</strain>
    </source>
</reference>
<evidence type="ECO:0000256" key="10">
    <source>
        <dbReference type="SAM" id="Phobius"/>
    </source>
</evidence>
<evidence type="ECO:0000256" key="9">
    <source>
        <dbReference type="SAM" id="MobiDB-lite"/>
    </source>
</evidence>
<accession>A0A1V2LU29</accession>
<evidence type="ECO:0000256" key="5">
    <source>
        <dbReference type="ARBA" id="ARBA00023015"/>
    </source>
</evidence>
<keyword evidence="5" id="KW-0805">Transcription regulation</keyword>
<evidence type="ECO:0000256" key="7">
    <source>
        <dbReference type="ARBA" id="ARBA00023163"/>
    </source>
</evidence>
<dbReference type="InterPro" id="IPR001138">
    <property type="entry name" value="Zn2Cys6_DnaBD"/>
</dbReference>
<dbReference type="InterPro" id="IPR011701">
    <property type="entry name" value="MFS"/>
</dbReference>
<evidence type="ECO:0000256" key="2">
    <source>
        <dbReference type="ARBA" id="ARBA00004141"/>
    </source>
</evidence>
<dbReference type="Pfam" id="PF00172">
    <property type="entry name" value="Zn_clus"/>
    <property type="match status" value="1"/>
</dbReference>
<dbReference type="GO" id="GO:0043565">
    <property type="term" value="F:sequence-specific DNA binding"/>
    <property type="evidence" value="ECO:0007669"/>
    <property type="project" value="TreeGrafter"/>
</dbReference>
<feature type="domain" description="Zn(2)-C6 fungal-type" evidence="11">
    <location>
        <begin position="527"/>
        <end position="557"/>
    </location>
</feature>
<dbReference type="InterPro" id="IPR036259">
    <property type="entry name" value="MFS_trans_sf"/>
</dbReference>
<dbReference type="SUPFAM" id="SSF103473">
    <property type="entry name" value="MFS general substrate transporter"/>
    <property type="match status" value="1"/>
</dbReference>
<keyword evidence="4" id="KW-0862">Zinc</keyword>
<feature type="region of interest" description="Disordered" evidence="9">
    <location>
        <begin position="1199"/>
        <end position="1230"/>
    </location>
</feature>
<dbReference type="PROSITE" id="PS00463">
    <property type="entry name" value="ZN2_CY6_FUNGAL_1"/>
    <property type="match status" value="1"/>
</dbReference>
<name>A0A1V2LU29_PICKU</name>
<feature type="compositionally biased region" description="Polar residues" evidence="9">
    <location>
        <begin position="604"/>
        <end position="617"/>
    </location>
</feature>
<keyword evidence="10" id="KW-0812">Transmembrane</keyword>
<dbReference type="Proteomes" id="UP000189274">
    <property type="component" value="Unassembled WGS sequence"/>
</dbReference>
<dbReference type="GO" id="GO:0000981">
    <property type="term" value="F:DNA-binding transcription factor activity, RNA polymerase II-specific"/>
    <property type="evidence" value="ECO:0007669"/>
    <property type="project" value="InterPro"/>
</dbReference>
<dbReference type="PANTHER" id="PTHR47782:SF1">
    <property type="entry name" value="PYRIMIDINE PATHWAY REGULATORY PROTEIN 1"/>
    <property type="match status" value="1"/>
</dbReference>
<protein>
    <submittedName>
        <fullName evidence="12">Allantoate permease</fullName>
    </submittedName>
</protein>
<feature type="transmembrane region" description="Helical" evidence="10">
    <location>
        <begin position="140"/>
        <end position="164"/>
    </location>
</feature>
<feature type="region of interest" description="Disordered" evidence="9">
    <location>
        <begin position="604"/>
        <end position="639"/>
    </location>
</feature>
<comment type="caution">
    <text evidence="12">The sequence shown here is derived from an EMBL/GenBank/DDBJ whole genome shotgun (WGS) entry which is preliminary data.</text>
</comment>
<feature type="compositionally biased region" description="Polar residues" evidence="9">
    <location>
        <begin position="629"/>
        <end position="639"/>
    </location>
</feature>
<dbReference type="Pfam" id="PF07690">
    <property type="entry name" value="MFS_1"/>
    <property type="match status" value="1"/>
</dbReference>
<evidence type="ECO:0000256" key="3">
    <source>
        <dbReference type="ARBA" id="ARBA00022723"/>
    </source>
</evidence>
<feature type="transmembrane region" description="Helical" evidence="10">
    <location>
        <begin position="366"/>
        <end position="387"/>
    </location>
</feature>
<evidence type="ECO:0000256" key="8">
    <source>
        <dbReference type="ARBA" id="ARBA00023242"/>
    </source>
</evidence>
<comment type="subcellular location">
    <subcellularLocation>
        <location evidence="2">Membrane</location>
        <topology evidence="2">Multi-pass membrane protein</topology>
    </subcellularLocation>
    <subcellularLocation>
        <location evidence="1">Nucleus</location>
    </subcellularLocation>
</comment>
<dbReference type="PANTHER" id="PTHR47782">
    <property type="entry name" value="ZN(II)2CYS6 TRANSCRIPTION FACTOR (EUROFUNG)-RELATED"/>
    <property type="match status" value="1"/>
</dbReference>
<dbReference type="GO" id="GO:0006351">
    <property type="term" value="P:DNA-templated transcription"/>
    <property type="evidence" value="ECO:0007669"/>
    <property type="project" value="InterPro"/>
</dbReference>
<dbReference type="GO" id="GO:0008270">
    <property type="term" value="F:zinc ion binding"/>
    <property type="evidence" value="ECO:0007669"/>
    <property type="project" value="InterPro"/>
</dbReference>
<evidence type="ECO:0000256" key="6">
    <source>
        <dbReference type="ARBA" id="ARBA00023125"/>
    </source>
</evidence>
<dbReference type="CDD" id="cd12148">
    <property type="entry name" value="fungal_TF_MHR"/>
    <property type="match status" value="1"/>
</dbReference>
<feature type="transmembrane region" description="Helical" evidence="10">
    <location>
        <begin position="303"/>
        <end position="327"/>
    </location>
</feature>
<sequence>MRSEDKKSASVSVHSVDNFTQLDTVISPHGEIVHIAHDDDHLDEALAFAREHGRIDVSPEEDAKVRRKLDMIVMPLFCFLYMNQFMDKTGITFAAIMGIRQDYDMVGQMYSWTNSGFYLGYVFGSPFAAILLQKVRPIKFVGATIIIWGMIQCLHCVPKTYAAFMFLRTFLGFLEAFVAPIFIIILNQYYRYDEHFGRTGVFYGFNGVGTIFLSAVSYGLYTRGEVYSLKSYKILFLLIGLMTILNGFLILCIMPDSPVDAKWLSEREKEVIIERIRHNNQGYGNKKFKWGQAKEVLIDPRSYIYFLLSLSVAIPNGGIAGFSTIIIKSFGFSSAKSLLLKMPTGAFELGALATLPIFARFIKSRMIIAISYSAFVLIWICVLAFSSNRNAELVGVWIFGISPCGIILITSCVTSNTAGFTKKMITTAIMLMGYSAGNVIGPQTFRSNDAPAYNKAKAGAVGCYCATILLMSILTIYNMWENRRRDKMREELGDKYVVPENVEFADLTDFQNPEFSSVVGITRSISACKRCRKKKIKCSQDFPRCQNCEKANAECVSLDSATGREIPRSYVVHLEERIKELEKMLTNNNSGESVETLKFSQLNSQIPKGNRNGNNHPSPLGASDYYPYNTRSESSTSSNYQGDVLSFSKLMFAAVHFNDDQKELRRLSSSGVSVKPHIDPTSNFTLSFSNKVAILPPKQQSLDFISLYFAQSNSQLPIFHRDEFIRNYFIPIYGSVPEGTNLASSSISIDWSKFPQVDEQDTWYYQYTKLLDEKTKENPEMDPFRFSASIEVPKKFSKPLYFINMVFALATSVWHLQFPDQISENYKNAALLYIEDAYSGSNRLDALQAMLCLTLYSLMRPCVPGVWYLLGSSLRLCVDLGLHVDSTSKDAFTIDMRRRLFWCCYSLDRQICVYLGRPFGIPEESIRVTYPSLLDDHYILPGSTYEELYANVNLRYPSYKHVSLAMFEIRTIQAEIQCILYDNRDVPRIYPNLQAWHSDINKKLEKWRSTTPKNDGLMNCDFNTDFFELNYHHSKLMLFGLSPNRCILTDSDQIEVAEASKGTILTYYNLFVKGALNYTWAVTQNVFMAQMSFFYAIFNCDFVRNSTRLGEIEKYTFYSNTIMKGLTEKCNAAAECSEVLTIISKAVIRLKYPSESSEEILRAPEMQKIPTEEQIQTLQPGGHITDNMRRLIVSIPELINQEDTNSGDQKRRKKCQTPRSDPNLDGSRSDEFDLDNFFDMVKKIQSPDSAMLLDQMSSCYEPVSDIQRIHSTEGNRPFTTNHLGTTHPLLYQSTVDVSRSSCYPTPMPITSYPDSASINPNIMNNIYANSKREVKEGQKVYRMMLETGADSIWDQFFAQTFKIEDEE</sequence>
<gene>
    <name evidence="12" type="ORF">BOH78_0631</name>
</gene>
<feature type="transmembrane region" description="Helical" evidence="10">
    <location>
        <begin position="393"/>
        <end position="413"/>
    </location>
</feature>
<dbReference type="PROSITE" id="PS50048">
    <property type="entry name" value="ZN2_CY6_FUNGAL_2"/>
    <property type="match status" value="1"/>
</dbReference>
<dbReference type="VEuPathDB" id="FungiDB:C5L36_0B11320"/>
<dbReference type="Gene3D" id="4.10.240.10">
    <property type="entry name" value="Zn(2)-C6 fungal-type DNA-binding domain"/>
    <property type="match status" value="1"/>
</dbReference>
<feature type="transmembrane region" description="Helical" evidence="10">
    <location>
        <begin position="234"/>
        <end position="254"/>
    </location>
</feature>
<keyword evidence="10" id="KW-0472">Membrane</keyword>
<dbReference type="VEuPathDB" id="FungiDB:C5L36_0A03440"/>
<evidence type="ECO:0000256" key="4">
    <source>
        <dbReference type="ARBA" id="ARBA00022833"/>
    </source>
</evidence>
<dbReference type="InterPro" id="IPR007219">
    <property type="entry name" value="XnlR_reg_dom"/>
</dbReference>
<keyword evidence="6" id="KW-0238">DNA-binding</keyword>
<feature type="transmembrane region" description="Helical" evidence="10">
    <location>
        <begin position="339"/>
        <end position="359"/>
    </location>
</feature>
<organism evidence="12 13">
    <name type="scientific">Pichia kudriavzevii</name>
    <name type="common">Yeast</name>
    <name type="synonym">Issatchenkia orientalis</name>
    <dbReference type="NCBI Taxonomy" id="4909"/>
    <lineage>
        <taxon>Eukaryota</taxon>
        <taxon>Fungi</taxon>
        <taxon>Dikarya</taxon>
        <taxon>Ascomycota</taxon>
        <taxon>Saccharomycotina</taxon>
        <taxon>Pichiomycetes</taxon>
        <taxon>Pichiales</taxon>
        <taxon>Pichiaceae</taxon>
        <taxon>Pichia</taxon>
    </lineage>
</organism>
<dbReference type="GO" id="GO:0016020">
    <property type="term" value="C:membrane"/>
    <property type="evidence" value="ECO:0007669"/>
    <property type="project" value="UniProtKB-SubCell"/>
</dbReference>
<keyword evidence="7" id="KW-0804">Transcription</keyword>
<feature type="transmembrane region" description="Helical" evidence="10">
    <location>
        <begin position="72"/>
        <end position="96"/>
    </location>
</feature>
<feature type="transmembrane region" description="Helical" evidence="10">
    <location>
        <begin position="457"/>
        <end position="480"/>
    </location>
</feature>
<proteinExistence type="predicted"/>
<feature type="transmembrane region" description="Helical" evidence="10">
    <location>
        <begin position="170"/>
        <end position="190"/>
    </location>
</feature>
<evidence type="ECO:0000313" key="13">
    <source>
        <dbReference type="Proteomes" id="UP000189274"/>
    </source>
</evidence>
<dbReference type="GO" id="GO:0045944">
    <property type="term" value="P:positive regulation of transcription by RNA polymerase II"/>
    <property type="evidence" value="ECO:0007669"/>
    <property type="project" value="TreeGrafter"/>
</dbReference>
<dbReference type="GO" id="GO:0005634">
    <property type="term" value="C:nucleus"/>
    <property type="evidence" value="ECO:0007669"/>
    <property type="project" value="UniProtKB-SubCell"/>
</dbReference>
<dbReference type="SMART" id="SM00906">
    <property type="entry name" value="Fungal_trans"/>
    <property type="match status" value="1"/>
</dbReference>
<dbReference type="SUPFAM" id="SSF57701">
    <property type="entry name" value="Zn2/Cys6 DNA-binding domain"/>
    <property type="match status" value="1"/>
</dbReference>
<dbReference type="CDD" id="cd17327">
    <property type="entry name" value="MFS_FEN2_like"/>
    <property type="match status" value="1"/>
</dbReference>
<dbReference type="EMBL" id="MQVM01000002">
    <property type="protein sequence ID" value="ONH77077.1"/>
    <property type="molecule type" value="Genomic_DNA"/>
</dbReference>
<dbReference type="Gene3D" id="1.20.1250.20">
    <property type="entry name" value="MFS general substrate transporter like domains"/>
    <property type="match status" value="1"/>
</dbReference>
<dbReference type="InterPro" id="IPR052202">
    <property type="entry name" value="Yeast_MetPath_Reg"/>
</dbReference>
<keyword evidence="3" id="KW-0479">Metal-binding</keyword>
<dbReference type="GO" id="GO:0022857">
    <property type="term" value="F:transmembrane transporter activity"/>
    <property type="evidence" value="ECO:0007669"/>
    <property type="project" value="InterPro"/>
</dbReference>
<dbReference type="SMART" id="SM00066">
    <property type="entry name" value="GAL4"/>
    <property type="match status" value="1"/>
</dbReference>
<keyword evidence="10" id="KW-1133">Transmembrane helix</keyword>
<feature type="transmembrane region" description="Helical" evidence="10">
    <location>
        <begin position="202"/>
        <end position="222"/>
    </location>
</feature>
<dbReference type="Pfam" id="PF04082">
    <property type="entry name" value="Fungal_trans"/>
    <property type="match status" value="1"/>
</dbReference>
<feature type="transmembrane region" description="Helical" evidence="10">
    <location>
        <begin position="116"/>
        <end position="133"/>
    </location>
</feature>
<evidence type="ECO:0000259" key="11">
    <source>
        <dbReference type="PROSITE" id="PS50048"/>
    </source>
</evidence>
<keyword evidence="8" id="KW-0539">Nucleus</keyword>
<evidence type="ECO:0000256" key="1">
    <source>
        <dbReference type="ARBA" id="ARBA00004123"/>
    </source>
</evidence>
<dbReference type="CDD" id="cd14723">
    <property type="entry name" value="ZIP_Ppr1"/>
    <property type="match status" value="1"/>
</dbReference>
<evidence type="ECO:0000313" key="12">
    <source>
        <dbReference type="EMBL" id="ONH77077.1"/>
    </source>
</evidence>